<dbReference type="InterPro" id="IPR016454">
    <property type="entry name" value="Cysteine_dSase"/>
</dbReference>
<dbReference type="PIRSF" id="PIRSF005572">
    <property type="entry name" value="NifS"/>
    <property type="match status" value="1"/>
</dbReference>
<dbReference type="PANTHER" id="PTHR11601">
    <property type="entry name" value="CYSTEINE DESULFURYLASE FAMILY MEMBER"/>
    <property type="match status" value="1"/>
</dbReference>
<dbReference type="GO" id="GO:0051536">
    <property type="term" value="F:iron-sulfur cluster binding"/>
    <property type="evidence" value="ECO:0007669"/>
    <property type="project" value="UniProtKB-KW"/>
</dbReference>
<dbReference type="InterPro" id="IPR015424">
    <property type="entry name" value="PyrdxlP-dep_Trfase"/>
</dbReference>
<keyword evidence="6" id="KW-0408">Iron</keyword>
<name>A0A3S8Z8J8_9ACTO</name>
<evidence type="ECO:0000256" key="8">
    <source>
        <dbReference type="ARBA" id="ARBA00050776"/>
    </source>
</evidence>
<dbReference type="KEGG" id="fsl:EJO69_05870"/>
<protein>
    <submittedName>
        <fullName evidence="10">Cysteine desulfurase</fullName>
    </submittedName>
</protein>
<organism evidence="10 11">
    <name type="scientific">Flaviflexus salsibiostraticola</name>
    <dbReference type="NCBI Taxonomy" id="1282737"/>
    <lineage>
        <taxon>Bacteria</taxon>
        <taxon>Bacillati</taxon>
        <taxon>Actinomycetota</taxon>
        <taxon>Actinomycetes</taxon>
        <taxon>Actinomycetales</taxon>
        <taxon>Actinomycetaceae</taxon>
        <taxon>Flaviflexus</taxon>
    </lineage>
</organism>
<keyword evidence="4" id="KW-0479">Metal-binding</keyword>
<dbReference type="GO" id="GO:0046872">
    <property type="term" value="F:metal ion binding"/>
    <property type="evidence" value="ECO:0007669"/>
    <property type="project" value="UniProtKB-KW"/>
</dbReference>
<reference evidence="10 11" key="1">
    <citation type="submission" date="2018-12" db="EMBL/GenBank/DDBJ databases">
        <title>Complete genome sequence of Flaviflexus salsibiostraticola KCTC 33148.</title>
        <authorList>
            <person name="Bae J.-W."/>
        </authorList>
    </citation>
    <scope>NUCLEOTIDE SEQUENCE [LARGE SCALE GENOMIC DNA]</scope>
    <source>
        <strain evidence="10 11">KCTC 33148</strain>
    </source>
</reference>
<dbReference type="AlphaFoldDB" id="A0A3S8Z8J8"/>
<evidence type="ECO:0000256" key="5">
    <source>
        <dbReference type="ARBA" id="ARBA00022898"/>
    </source>
</evidence>
<keyword evidence="11" id="KW-1185">Reference proteome</keyword>
<dbReference type="Proteomes" id="UP000270021">
    <property type="component" value="Chromosome"/>
</dbReference>
<dbReference type="GO" id="GO:0031071">
    <property type="term" value="F:cysteine desulfurase activity"/>
    <property type="evidence" value="ECO:0007669"/>
    <property type="project" value="UniProtKB-EC"/>
</dbReference>
<dbReference type="PANTHER" id="PTHR11601:SF34">
    <property type="entry name" value="CYSTEINE DESULFURASE"/>
    <property type="match status" value="1"/>
</dbReference>
<keyword evidence="3" id="KW-0808">Transferase</keyword>
<evidence type="ECO:0000313" key="11">
    <source>
        <dbReference type="Proteomes" id="UP000270021"/>
    </source>
</evidence>
<accession>A0A3S8Z8J8</accession>
<dbReference type="RefSeq" id="WP_126040142.1">
    <property type="nucleotide sequence ID" value="NZ_CP034438.1"/>
</dbReference>
<keyword evidence="5" id="KW-0663">Pyridoxal phosphate</keyword>
<dbReference type="InterPro" id="IPR015422">
    <property type="entry name" value="PyrdxlP-dep_Trfase_small"/>
</dbReference>
<dbReference type="SUPFAM" id="SSF53383">
    <property type="entry name" value="PLP-dependent transferases"/>
    <property type="match status" value="1"/>
</dbReference>
<comment type="cofactor">
    <cofactor evidence="1">
        <name>pyridoxal 5'-phosphate</name>
        <dbReference type="ChEBI" id="CHEBI:597326"/>
    </cofactor>
</comment>
<dbReference type="OrthoDB" id="9808002at2"/>
<evidence type="ECO:0000313" key="10">
    <source>
        <dbReference type="EMBL" id="AZN29882.1"/>
    </source>
</evidence>
<dbReference type="Gene3D" id="3.40.640.10">
    <property type="entry name" value="Type I PLP-dependent aspartate aminotransferase-like (Major domain)"/>
    <property type="match status" value="1"/>
</dbReference>
<comment type="similarity">
    <text evidence="2">Belongs to the class-V pyridoxal-phosphate-dependent aminotransferase family. NifS/IscS subfamily.</text>
</comment>
<dbReference type="Pfam" id="PF00266">
    <property type="entry name" value="Aminotran_5"/>
    <property type="match status" value="1"/>
</dbReference>
<keyword evidence="7" id="KW-0411">Iron-sulfur</keyword>
<proteinExistence type="inferred from homology"/>
<evidence type="ECO:0000256" key="1">
    <source>
        <dbReference type="ARBA" id="ARBA00001933"/>
    </source>
</evidence>
<evidence type="ECO:0000256" key="3">
    <source>
        <dbReference type="ARBA" id="ARBA00022679"/>
    </source>
</evidence>
<evidence type="ECO:0000256" key="2">
    <source>
        <dbReference type="ARBA" id="ARBA00006490"/>
    </source>
</evidence>
<dbReference type="EMBL" id="CP034438">
    <property type="protein sequence ID" value="AZN29882.1"/>
    <property type="molecule type" value="Genomic_DNA"/>
</dbReference>
<evidence type="ECO:0000256" key="4">
    <source>
        <dbReference type="ARBA" id="ARBA00022723"/>
    </source>
</evidence>
<evidence type="ECO:0000256" key="6">
    <source>
        <dbReference type="ARBA" id="ARBA00023004"/>
    </source>
</evidence>
<dbReference type="InterPro" id="IPR000192">
    <property type="entry name" value="Aminotrans_V_dom"/>
</dbReference>
<dbReference type="Gene3D" id="1.10.260.50">
    <property type="match status" value="1"/>
</dbReference>
<sequence>MIYLDWAATAPLSETAKQAWLEATAVTGNASATHAAGRAARSVLEDAREQIASVLGVDPPEVIVTSGGTEADNLAVAGPAARGRVLYSAIEHPAVREAAELHAPTHAVIPVTADGVVDMTALESMLDEDVSLVSVMAANNETGIIQPLAEIAALVRERAPQARLHTDAVQAVASLDIPKDYAMSISGHKLGAPVGVGALIAARDYPLVPLEGGGGQERRVRSGTLNVAGAAALAAALSEAVELRSEREARLRALGVRVAAACVRAGGSLSGGDVPRLAHIVHALFPATDPEALLLGLDMAGIACSTGSACSAGVYRPSRVLEAMGVDEASTPLRFSLGEGTTEADVDALERALPAAVDMARRAVRA</sequence>
<dbReference type="Gene3D" id="3.90.1150.10">
    <property type="entry name" value="Aspartate Aminotransferase, domain 1"/>
    <property type="match status" value="1"/>
</dbReference>
<gene>
    <name evidence="10" type="ORF">EJO69_05870</name>
</gene>
<comment type="catalytic activity">
    <reaction evidence="8">
        <text>(sulfur carrier)-H + L-cysteine = (sulfur carrier)-SH + L-alanine</text>
        <dbReference type="Rhea" id="RHEA:43892"/>
        <dbReference type="Rhea" id="RHEA-COMP:14737"/>
        <dbReference type="Rhea" id="RHEA-COMP:14739"/>
        <dbReference type="ChEBI" id="CHEBI:29917"/>
        <dbReference type="ChEBI" id="CHEBI:35235"/>
        <dbReference type="ChEBI" id="CHEBI:57972"/>
        <dbReference type="ChEBI" id="CHEBI:64428"/>
        <dbReference type="EC" id="2.8.1.7"/>
    </reaction>
</comment>
<dbReference type="InterPro" id="IPR015421">
    <property type="entry name" value="PyrdxlP-dep_Trfase_major"/>
</dbReference>
<evidence type="ECO:0000256" key="7">
    <source>
        <dbReference type="ARBA" id="ARBA00023014"/>
    </source>
</evidence>
<evidence type="ECO:0000259" key="9">
    <source>
        <dbReference type="Pfam" id="PF00266"/>
    </source>
</evidence>
<feature type="domain" description="Aminotransferase class V" evidence="9">
    <location>
        <begin position="2"/>
        <end position="349"/>
    </location>
</feature>